<gene>
    <name evidence="1" type="ORF">VNO80_18982</name>
</gene>
<keyword evidence="2" id="KW-1185">Reference proteome</keyword>
<dbReference type="PANTHER" id="PTHR36771">
    <property type="entry name" value="POTASSIUM TRANSPORTER"/>
    <property type="match status" value="1"/>
</dbReference>
<dbReference type="GO" id="GO:0009658">
    <property type="term" value="P:chloroplast organization"/>
    <property type="evidence" value="ECO:0007669"/>
    <property type="project" value="TreeGrafter"/>
</dbReference>
<accession>A0AAN9MK21</accession>
<evidence type="ECO:0000313" key="1">
    <source>
        <dbReference type="EMBL" id="KAK7353533.1"/>
    </source>
</evidence>
<proteinExistence type="predicted"/>
<dbReference type="Proteomes" id="UP001374584">
    <property type="component" value="Unassembled WGS sequence"/>
</dbReference>
<reference evidence="1 2" key="1">
    <citation type="submission" date="2024-01" db="EMBL/GenBank/DDBJ databases">
        <title>The genomes of 5 underutilized Papilionoideae crops provide insights into root nodulation and disease resistanc.</title>
        <authorList>
            <person name="Jiang F."/>
        </authorList>
    </citation>
    <scope>NUCLEOTIDE SEQUENCE [LARGE SCALE GENOMIC DNA]</scope>
    <source>
        <strain evidence="1">JINMINGXINNONG_FW02</strain>
        <tissue evidence="1">Leaves</tissue>
    </source>
</reference>
<organism evidence="1 2">
    <name type="scientific">Phaseolus coccineus</name>
    <name type="common">Scarlet runner bean</name>
    <name type="synonym">Phaseolus multiflorus</name>
    <dbReference type="NCBI Taxonomy" id="3886"/>
    <lineage>
        <taxon>Eukaryota</taxon>
        <taxon>Viridiplantae</taxon>
        <taxon>Streptophyta</taxon>
        <taxon>Embryophyta</taxon>
        <taxon>Tracheophyta</taxon>
        <taxon>Spermatophyta</taxon>
        <taxon>Magnoliopsida</taxon>
        <taxon>eudicotyledons</taxon>
        <taxon>Gunneridae</taxon>
        <taxon>Pentapetalae</taxon>
        <taxon>rosids</taxon>
        <taxon>fabids</taxon>
        <taxon>Fabales</taxon>
        <taxon>Fabaceae</taxon>
        <taxon>Papilionoideae</taxon>
        <taxon>50 kb inversion clade</taxon>
        <taxon>NPAAA clade</taxon>
        <taxon>indigoferoid/millettioid clade</taxon>
        <taxon>Phaseoleae</taxon>
        <taxon>Phaseolus</taxon>
    </lineage>
</organism>
<dbReference type="AlphaFoldDB" id="A0AAN9MK21"/>
<name>A0AAN9MK21_PHACN</name>
<dbReference type="PANTHER" id="PTHR36771:SF2">
    <property type="entry name" value="POTASSIUM TRANSPORTER"/>
    <property type="match status" value="1"/>
</dbReference>
<evidence type="ECO:0000313" key="2">
    <source>
        <dbReference type="Proteomes" id="UP001374584"/>
    </source>
</evidence>
<dbReference type="EMBL" id="JAYMYR010000007">
    <property type="protein sequence ID" value="KAK7353533.1"/>
    <property type="molecule type" value="Genomic_DNA"/>
</dbReference>
<dbReference type="GO" id="GO:0045893">
    <property type="term" value="P:positive regulation of DNA-templated transcription"/>
    <property type="evidence" value="ECO:0007669"/>
    <property type="project" value="TreeGrafter"/>
</dbReference>
<protein>
    <submittedName>
        <fullName evidence="1">Uncharacterized protein</fullName>
    </submittedName>
</protein>
<sequence length="315" mass="35953">MRLGTLPLTPSYTSFSPNSGLIHDTTDCSRVNRSIKFRVSAKQEKPEENKKKQSLFSSVTEALDFSQVRSAEDAQLIEEAREATRSGERMNREQYGALRRKIGGTYKDFFKSYVEVDGEYVEEGWVDKTCKVCKKDTRGEERQVDNFGRYAHVACIEKSKSGNFFTKLFSWIAEMLPQLLRHGIMYLQRALTTGEHQKTQQELAHWRRKKEPFAGELLIVFEEALKRKNWLCRQIETAYGPCGNNRDYLFLLEKAMYDIGHENDLVIELADELRKALGVGNVLANVGAAQLPHPPHVSIPSRQLQPLPEPIALDG</sequence>
<comment type="caution">
    <text evidence="1">The sequence shown here is derived from an EMBL/GenBank/DDBJ whole genome shotgun (WGS) entry which is preliminary data.</text>
</comment>